<dbReference type="InterPro" id="IPR003661">
    <property type="entry name" value="HisK_dim/P_dom"/>
</dbReference>
<dbReference type="Pfam" id="PF00512">
    <property type="entry name" value="HisKA"/>
    <property type="match status" value="1"/>
</dbReference>
<dbReference type="PROSITE" id="PS50109">
    <property type="entry name" value="HIS_KIN"/>
    <property type="match status" value="1"/>
</dbReference>
<dbReference type="CDD" id="cd16922">
    <property type="entry name" value="HATPase_EvgS-ArcB-TorS-like"/>
    <property type="match status" value="1"/>
</dbReference>
<dbReference type="NCBIfam" id="TIGR00229">
    <property type="entry name" value="sensory_box"/>
    <property type="match status" value="4"/>
</dbReference>
<organism evidence="10 11">
    <name type="scientific">Leptolyngbya subtilissima DQ-A4</name>
    <dbReference type="NCBI Taxonomy" id="2933933"/>
    <lineage>
        <taxon>Bacteria</taxon>
        <taxon>Bacillati</taxon>
        <taxon>Cyanobacteriota</taxon>
        <taxon>Cyanophyceae</taxon>
        <taxon>Leptolyngbyales</taxon>
        <taxon>Leptolyngbyaceae</taxon>
        <taxon>Leptolyngbya group</taxon>
        <taxon>Leptolyngbya</taxon>
    </lineage>
</organism>
<evidence type="ECO:0000313" key="11">
    <source>
        <dbReference type="Proteomes" id="UP001482513"/>
    </source>
</evidence>
<feature type="domain" description="PAC" evidence="9">
    <location>
        <begin position="644"/>
        <end position="699"/>
    </location>
</feature>
<dbReference type="SMART" id="SM00091">
    <property type="entry name" value="PAS"/>
    <property type="match status" value="4"/>
</dbReference>
<dbReference type="Gene3D" id="3.30.565.10">
    <property type="entry name" value="Histidine kinase-like ATPase, C-terminal domain"/>
    <property type="match status" value="1"/>
</dbReference>
<dbReference type="InterPro" id="IPR004358">
    <property type="entry name" value="Sig_transdc_His_kin-like_C"/>
</dbReference>
<name>A0ABV0K3E5_9CYAN</name>
<dbReference type="CDD" id="cd00082">
    <property type="entry name" value="HisKA"/>
    <property type="match status" value="1"/>
</dbReference>
<dbReference type="SMART" id="SM00387">
    <property type="entry name" value="HATPase_c"/>
    <property type="match status" value="1"/>
</dbReference>
<keyword evidence="11" id="KW-1185">Reference proteome</keyword>
<feature type="domain" description="PAS" evidence="8">
    <location>
        <begin position="20"/>
        <end position="90"/>
    </location>
</feature>
<dbReference type="PANTHER" id="PTHR43047">
    <property type="entry name" value="TWO-COMPONENT HISTIDINE PROTEIN KINASE"/>
    <property type="match status" value="1"/>
</dbReference>
<dbReference type="SUPFAM" id="SSF55781">
    <property type="entry name" value="GAF domain-like"/>
    <property type="match status" value="1"/>
</dbReference>
<evidence type="ECO:0000256" key="2">
    <source>
        <dbReference type="ARBA" id="ARBA00012438"/>
    </source>
</evidence>
<dbReference type="CDD" id="cd00130">
    <property type="entry name" value="PAS"/>
    <property type="match status" value="4"/>
</dbReference>
<feature type="domain" description="PAC" evidence="9">
    <location>
        <begin position="209"/>
        <end position="261"/>
    </location>
</feature>
<dbReference type="SMART" id="SM00388">
    <property type="entry name" value="HisKA"/>
    <property type="match status" value="1"/>
</dbReference>
<dbReference type="Pfam" id="PF13426">
    <property type="entry name" value="PAS_9"/>
    <property type="match status" value="2"/>
</dbReference>
<evidence type="ECO:0000256" key="3">
    <source>
        <dbReference type="ARBA" id="ARBA00022553"/>
    </source>
</evidence>
<dbReference type="InterPro" id="IPR013767">
    <property type="entry name" value="PAS_fold"/>
</dbReference>
<evidence type="ECO:0000259" key="9">
    <source>
        <dbReference type="PROSITE" id="PS50113"/>
    </source>
</evidence>
<dbReference type="Pfam" id="PF00989">
    <property type="entry name" value="PAS"/>
    <property type="match status" value="2"/>
</dbReference>
<dbReference type="InterPro" id="IPR000700">
    <property type="entry name" value="PAS-assoc_C"/>
</dbReference>
<dbReference type="Gene3D" id="3.30.450.40">
    <property type="match status" value="1"/>
</dbReference>
<dbReference type="Proteomes" id="UP001482513">
    <property type="component" value="Unassembled WGS sequence"/>
</dbReference>
<dbReference type="InterPro" id="IPR000014">
    <property type="entry name" value="PAS"/>
</dbReference>
<dbReference type="SUPFAM" id="SSF55785">
    <property type="entry name" value="PYP-like sensor domain (PAS domain)"/>
    <property type="match status" value="4"/>
</dbReference>
<feature type="domain" description="PAC" evidence="9">
    <location>
        <begin position="519"/>
        <end position="569"/>
    </location>
</feature>
<dbReference type="RefSeq" id="WP_242021493.1">
    <property type="nucleotide sequence ID" value="NZ_JAMPKX010000003.1"/>
</dbReference>
<keyword evidence="3" id="KW-0597">Phosphoprotein</keyword>
<dbReference type="Gene3D" id="3.30.450.20">
    <property type="entry name" value="PAS domain"/>
    <property type="match status" value="4"/>
</dbReference>
<evidence type="ECO:0000313" key="10">
    <source>
        <dbReference type="EMBL" id="MEP0947305.1"/>
    </source>
</evidence>
<evidence type="ECO:0000256" key="4">
    <source>
        <dbReference type="ARBA" id="ARBA00022679"/>
    </source>
</evidence>
<gene>
    <name evidence="10" type="ORF">NC992_10515</name>
</gene>
<evidence type="ECO:0000256" key="5">
    <source>
        <dbReference type="ARBA" id="ARBA00022777"/>
    </source>
</evidence>
<dbReference type="PROSITE" id="PS50112">
    <property type="entry name" value="PAS"/>
    <property type="match status" value="4"/>
</dbReference>
<comment type="caution">
    <text evidence="10">The sequence shown here is derived from an EMBL/GenBank/DDBJ whole genome shotgun (WGS) entry which is preliminary data.</text>
</comment>
<dbReference type="EC" id="2.7.13.3" evidence="2"/>
<keyword evidence="6" id="KW-0902">Two-component regulatory system</keyword>
<evidence type="ECO:0000259" key="7">
    <source>
        <dbReference type="PROSITE" id="PS50109"/>
    </source>
</evidence>
<keyword evidence="5" id="KW-0418">Kinase</keyword>
<keyword evidence="4" id="KW-0808">Transferase</keyword>
<dbReference type="PRINTS" id="PR00344">
    <property type="entry name" value="BCTRLSENSOR"/>
</dbReference>
<dbReference type="PROSITE" id="PS50113">
    <property type="entry name" value="PAC"/>
    <property type="match status" value="3"/>
</dbReference>
<feature type="domain" description="PAS" evidence="8">
    <location>
        <begin position="570"/>
        <end position="624"/>
    </location>
</feature>
<dbReference type="InterPro" id="IPR003018">
    <property type="entry name" value="GAF"/>
</dbReference>
<accession>A0ABV0K3E5</accession>
<dbReference type="Pfam" id="PF02518">
    <property type="entry name" value="HATPase_c"/>
    <property type="match status" value="1"/>
</dbReference>
<sequence length="947" mass="104921">MTQPFSLQSMAALAQQLQVCEARCRTLFDYAQLGIVLANAESYCLDANPAACKMFGYSHEEFVGLHASDLVVQSEGQTVEAALEAIHSGADYQQEWQLRRPDGTLFAAEVIAAPMPDGTLLGLIRDLSDRNQAQTDRQYLTTLIETSPDAIVSKDLNGIVTSWNGGAENLFGYTAAEMVGNSIIQIIPTYRHQEEVFILERLRRGKRVEQLETQRQAKDGRLIDVSITVWPVRSASGTIIGAAKIARDITVLKAREREIMRMSRLYAALSQINQAIVWATDRDQLFQKVCQVLVDDGGFCMAWIGWHRLDPDGLELMAAYGDDGSRVPSLLAVDDSQSPVSDRSVGLAAIALRSQQPYICNDALNDPATSAWRGAIAHGKFRASAHFPIWADGAVAGVLNVYAEQPNVFHDKETALLQEAAGDLSFALKTFTRDAARRQAEQALRDEKRFADIMIESMPGLLYFYDAEGRFLRWNETFERVSGYSADEIAQMHPLDFFAGDDKGWLEQRIEQVLRDGKSSVEANFVAKDGTATPYFFTGQRVQFDNTWCLVGVGIDISERRRAETRLAESERKYRELVEHANSIILRWNSGGYITFLNEYGQRFFGYSEAEILGRHVMATIVPPTESSGRDLQQLIADICADPSAFEQNINENVRRDGQRVWVAWTNRVEFDAEGRVVEILSIGTDMTARQQAEAEREKRHRAEAADRIKSAFLATMSHELRTPLNSIIGFTGIILQGLAGPLNQEQSKQLTMVRTSARHLLALVNDVLDISKIEAGQLEVAREPFDLHQSIAKVLAIVQPQAEAKALNLRVEVAPNLGEALADQRRFEQVLLNLLSNAIKFTDRGEVALTAELVHELPRTSAAPATLRLRVSDTGIGIKAEDLPTLFQPFQQIDSGLARNHEGTGLGLAICRRLIDLMGGAIQAGSTWGKGSTFTVTLPLQAPETP</sequence>
<protein>
    <recommendedName>
        <fullName evidence="2">histidine kinase</fullName>
        <ecNumber evidence="2">2.7.13.3</ecNumber>
    </recommendedName>
</protein>
<feature type="domain" description="PAS" evidence="8">
    <location>
        <begin position="136"/>
        <end position="184"/>
    </location>
</feature>
<dbReference type="Pfam" id="PF13185">
    <property type="entry name" value="GAF_2"/>
    <property type="match status" value="1"/>
</dbReference>
<dbReference type="InterPro" id="IPR035965">
    <property type="entry name" value="PAS-like_dom_sf"/>
</dbReference>
<dbReference type="InterPro" id="IPR003594">
    <property type="entry name" value="HATPase_dom"/>
</dbReference>
<dbReference type="EMBL" id="JAMPKX010000003">
    <property type="protein sequence ID" value="MEP0947305.1"/>
    <property type="molecule type" value="Genomic_DNA"/>
</dbReference>
<reference evidence="10 11" key="1">
    <citation type="submission" date="2022-04" db="EMBL/GenBank/DDBJ databases">
        <title>Positive selection, recombination, and allopatry shape intraspecific diversity of widespread and dominant cyanobacteria.</title>
        <authorList>
            <person name="Wei J."/>
            <person name="Shu W."/>
            <person name="Hu C."/>
        </authorList>
    </citation>
    <scope>NUCLEOTIDE SEQUENCE [LARGE SCALE GENOMIC DNA]</scope>
    <source>
        <strain evidence="10 11">DQ-A4</strain>
    </source>
</reference>
<feature type="domain" description="PAS" evidence="8">
    <location>
        <begin position="447"/>
        <end position="517"/>
    </location>
</feature>
<dbReference type="SUPFAM" id="SSF55874">
    <property type="entry name" value="ATPase domain of HSP90 chaperone/DNA topoisomerase II/histidine kinase"/>
    <property type="match status" value="1"/>
</dbReference>
<dbReference type="PANTHER" id="PTHR43047:SF72">
    <property type="entry name" value="OSMOSENSING HISTIDINE PROTEIN KINASE SLN1"/>
    <property type="match status" value="1"/>
</dbReference>
<dbReference type="SUPFAM" id="SSF47384">
    <property type="entry name" value="Homodimeric domain of signal transducing histidine kinase"/>
    <property type="match status" value="1"/>
</dbReference>
<feature type="domain" description="Histidine kinase" evidence="7">
    <location>
        <begin position="716"/>
        <end position="943"/>
    </location>
</feature>
<dbReference type="InterPro" id="IPR001610">
    <property type="entry name" value="PAC"/>
</dbReference>
<dbReference type="InterPro" id="IPR036890">
    <property type="entry name" value="HATPase_C_sf"/>
</dbReference>
<dbReference type="InterPro" id="IPR029016">
    <property type="entry name" value="GAF-like_dom_sf"/>
</dbReference>
<evidence type="ECO:0000256" key="6">
    <source>
        <dbReference type="ARBA" id="ARBA00023012"/>
    </source>
</evidence>
<dbReference type="SMART" id="SM00065">
    <property type="entry name" value="GAF"/>
    <property type="match status" value="1"/>
</dbReference>
<dbReference type="SMART" id="SM00086">
    <property type="entry name" value="PAC"/>
    <property type="match status" value="4"/>
</dbReference>
<comment type="catalytic activity">
    <reaction evidence="1">
        <text>ATP + protein L-histidine = ADP + protein N-phospho-L-histidine.</text>
        <dbReference type="EC" id="2.7.13.3"/>
    </reaction>
</comment>
<dbReference type="InterPro" id="IPR036097">
    <property type="entry name" value="HisK_dim/P_sf"/>
</dbReference>
<evidence type="ECO:0000259" key="8">
    <source>
        <dbReference type="PROSITE" id="PS50112"/>
    </source>
</evidence>
<dbReference type="Gene3D" id="1.10.287.130">
    <property type="match status" value="1"/>
</dbReference>
<proteinExistence type="predicted"/>
<evidence type="ECO:0000256" key="1">
    <source>
        <dbReference type="ARBA" id="ARBA00000085"/>
    </source>
</evidence>
<dbReference type="InterPro" id="IPR005467">
    <property type="entry name" value="His_kinase_dom"/>
</dbReference>